<dbReference type="AlphaFoldDB" id="A0A0S3SXD9"/>
<gene>
    <name evidence="1" type="primary">Vigan.09G092600</name>
    <name evidence="1" type="ORF">VIGAN_09092600</name>
</gene>
<reference evidence="1 2" key="1">
    <citation type="journal article" date="2015" name="Sci. Rep.">
        <title>The power of single molecule real-time sequencing technology in the de novo assembly of a eukaryotic genome.</title>
        <authorList>
            <person name="Sakai H."/>
            <person name="Naito K."/>
            <person name="Ogiso-Tanaka E."/>
            <person name="Takahashi Y."/>
            <person name="Iseki K."/>
            <person name="Muto C."/>
            <person name="Satou K."/>
            <person name="Teruya K."/>
            <person name="Shiroma A."/>
            <person name="Shimoji M."/>
            <person name="Hirano T."/>
            <person name="Itoh T."/>
            <person name="Kaga A."/>
            <person name="Tomooka N."/>
        </authorList>
    </citation>
    <scope>NUCLEOTIDE SEQUENCE [LARGE SCALE GENOMIC DNA]</scope>
    <source>
        <strain evidence="2">cv. Shumari</strain>
    </source>
</reference>
<accession>A0A0S3SXD9</accession>
<dbReference type="EMBL" id="AP015042">
    <property type="protein sequence ID" value="BAT97472.1"/>
    <property type="molecule type" value="Genomic_DNA"/>
</dbReference>
<organism evidence="1 2">
    <name type="scientific">Vigna angularis var. angularis</name>
    <dbReference type="NCBI Taxonomy" id="157739"/>
    <lineage>
        <taxon>Eukaryota</taxon>
        <taxon>Viridiplantae</taxon>
        <taxon>Streptophyta</taxon>
        <taxon>Embryophyta</taxon>
        <taxon>Tracheophyta</taxon>
        <taxon>Spermatophyta</taxon>
        <taxon>Magnoliopsida</taxon>
        <taxon>eudicotyledons</taxon>
        <taxon>Gunneridae</taxon>
        <taxon>Pentapetalae</taxon>
        <taxon>rosids</taxon>
        <taxon>fabids</taxon>
        <taxon>Fabales</taxon>
        <taxon>Fabaceae</taxon>
        <taxon>Papilionoideae</taxon>
        <taxon>50 kb inversion clade</taxon>
        <taxon>NPAAA clade</taxon>
        <taxon>indigoferoid/millettioid clade</taxon>
        <taxon>Phaseoleae</taxon>
        <taxon>Vigna</taxon>
    </lineage>
</organism>
<name>A0A0S3SXD9_PHAAN</name>
<proteinExistence type="predicted"/>
<evidence type="ECO:0000313" key="1">
    <source>
        <dbReference type="EMBL" id="BAT97472.1"/>
    </source>
</evidence>
<evidence type="ECO:0000313" key="2">
    <source>
        <dbReference type="Proteomes" id="UP000291084"/>
    </source>
</evidence>
<sequence length="165" mass="18988">MANISNTMSKGVIDDENYCFLNSIGKGVWDVVTNNPHEQIKTRIEKVKIKDFSRSRRLNQEEKGYTNTLKSAAEIGTIYGENSENEETNLMAKRLSKFLMYKRKANLNFAGNKGNSRKVLHTAVPPYRPKTDFERYIVKQMQTLVNHHSAYTSRLDKLDQEIVAL</sequence>
<keyword evidence="2" id="KW-1185">Reference proteome</keyword>
<protein>
    <submittedName>
        <fullName evidence="1">Uncharacterized protein</fullName>
    </submittedName>
</protein>
<dbReference type="Proteomes" id="UP000291084">
    <property type="component" value="Chromosome 9"/>
</dbReference>